<dbReference type="EMBL" id="VUOA01000016">
    <property type="protein sequence ID" value="KAA2238090.1"/>
    <property type="molecule type" value="Genomic_DNA"/>
</dbReference>
<comment type="caution">
    <text evidence="2">The sequence shown here is derived from an EMBL/GenBank/DDBJ whole genome shotgun (WGS) entry which is preliminary data.</text>
</comment>
<accession>A0A5B2VHX7</accession>
<sequence length="285" mass="30863">MARFDDLGGMARMHSNVRHLVREPLPVAGADPGRLAHMIETQIIPRLMLLHGEPDRCDPYVPIAQAEVTHFAGLVLTRDTALGAAYLASLRARGASLEAIFLSLFAPTARLLGDLWREDVYSFAEVTIGLSRLQQLLRGLSAPFEELDGTPPDGRLALLAATPGEQHSFGLSLVETFLRRAGWEVEVAWGADERRLKALVRSESFDLVGFSLSCDVLLEQLSSTIHAVKQASRNRGLKVIVGGRYFTAHPEMVARVGADAGAVDARDATAQADRLVIAPAASVPR</sequence>
<dbReference type="RefSeq" id="WP_149816421.1">
    <property type="nucleotide sequence ID" value="NZ_VUOA01000016.1"/>
</dbReference>
<dbReference type="SUPFAM" id="SSF52242">
    <property type="entry name" value="Cobalamin (vitamin B12)-binding domain"/>
    <property type="match status" value="1"/>
</dbReference>
<evidence type="ECO:0000313" key="2">
    <source>
        <dbReference type="EMBL" id="KAA2238090.1"/>
    </source>
</evidence>
<dbReference type="Pfam" id="PF02310">
    <property type="entry name" value="B12-binding"/>
    <property type="match status" value="1"/>
</dbReference>
<dbReference type="GO" id="GO:0031419">
    <property type="term" value="F:cobalamin binding"/>
    <property type="evidence" value="ECO:0007669"/>
    <property type="project" value="InterPro"/>
</dbReference>
<dbReference type="Proteomes" id="UP000323142">
    <property type="component" value="Unassembled WGS sequence"/>
</dbReference>
<feature type="domain" description="B12-binding" evidence="1">
    <location>
        <begin position="154"/>
        <end position="285"/>
    </location>
</feature>
<reference evidence="2 3" key="1">
    <citation type="submission" date="2019-09" db="EMBL/GenBank/DDBJ databases">
        <title>Salinarimonas rosea gen. nov., sp. nov., a new member of the a-2 subgroup of the Proteobacteria.</title>
        <authorList>
            <person name="Liu J."/>
        </authorList>
    </citation>
    <scope>NUCLEOTIDE SEQUENCE [LARGE SCALE GENOMIC DNA]</scope>
    <source>
        <strain evidence="2 3">BN140002</strain>
    </source>
</reference>
<gene>
    <name evidence="2" type="ORF">F0L46_07430</name>
</gene>
<reference evidence="2 3" key="2">
    <citation type="submission" date="2019-09" db="EMBL/GenBank/DDBJ databases">
        <authorList>
            <person name="Jin C."/>
        </authorList>
    </citation>
    <scope>NUCLEOTIDE SEQUENCE [LARGE SCALE GENOMIC DNA]</scope>
    <source>
        <strain evidence="2 3">BN140002</strain>
    </source>
</reference>
<organism evidence="2 3">
    <name type="scientific">Salinarimonas soli</name>
    <dbReference type="NCBI Taxonomy" id="1638099"/>
    <lineage>
        <taxon>Bacteria</taxon>
        <taxon>Pseudomonadati</taxon>
        <taxon>Pseudomonadota</taxon>
        <taxon>Alphaproteobacteria</taxon>
        <taxon>Hyphomicrobiales</taxon>
        <taxon>Salinarimonadaceae</taxon>
        <taxon>Salinarimonas</taxon>
    </lineage>
</organism>
<dbReference type="PROSITE" id="PS51332">
    <property type="entry name" value="B12_BINDING"/>
    <property type="match status" value="1"/>
</dbReference>
<dbReference type="InterPro" id="IPR036724">
    <property type="entry name" value="Cobalamin-bd_sf"/>
</dbReference>
<dbReference type="OrthoDB" id="5498228at2"/>
<evidence type="ECO:0000259" key="1">
    <source>
        <dbReference type="PROSITE" id="PS51332"/>
    </source>
</evidence>
<protein>
    <submittedName>
        <fullName evidence="2">Cobalamin B12-binding domain-containing protein</fullName>
    </submittedName>
</protein>
<evidence type="ECO:0000313" key="3">
    <source>
        <dbReference type="Proteomes" id="UP000323142"/>
    </source>
</evidence>
<dbReference type="GO" id="GO:0046872">
    <property type="term" value="F:metal ion binding"/>
    <property type="evidence" value="ECO:0007669"/>
    <property type="project" value="InterPro"/>
</dbReference>
<proteinExistence type="predicted"/>
<dbReference type="AlphaFoldDB" id="A0A5B2VHX7"/>
<name>A0A5B2VHX7_9HYPH</name>
<dbReference type="InterPro" id="IPR006158">
    <property type="entry name" value="Cobalamin-bd"/>
</dbReference>
<keyword evidence="3" id="KW-1185">Reference proteome</keyword>
<dbReference type="Gene3D" id="3.40.50.280">
    <property type="entry name" value="Cobalamin-binding domain"/>
    <property type="match status" value="1"/>
</dbReference>